<evidence type="ECO:0000313" key="2">
    <source>
        <dbReference type="EMBL" id="KAG8485478.1"/>
    </source>
</evidence>
<reference evidence="2 3" key="1">
    <citation type="journal article" date="2021" name="bioRxiv">
        <title>The Gossypium anomalum genome as a resource for cotton improvement and evolutionary analysis of hybrid incompatibility.</title>
        <authorList>
            <person name="Grover C.E."/>
            <person name="Yuan D."/>
            <person name="Arick M.A."/>
            <person name="Miller E.R."/>
            <person name="Hu G."/>
            <person name="Peterson D.G."/>
            <person name="Wendel J.F."/>
            <person name="Udall J.A."/>
        </authorList>
    </citation>
    <scope>NUCLEOTIDE SEQUENCE [LARGE SCALE GENOMIC DNA]</scope>
    <source>
        <strain evidence="2">JFW-Udall</strain>
        <tissue evidence="2">Leaf</tissue>
    </source>
</reference>
<dbReference type="AlphaFoldDB" id="A0A8J5YAN9"/>
<feature type="transmembrane region" description="Helical" evidence="1">
    <location>
        <begin position="45"/>
        <end position="77"/>
    </location>
</feature>
<keyword evidence="1" id="KW-0812">Transmembrane</keyword>
<proteinExistence type="predicted"/>
<accession>A0A8J5YAN9</accession>
<protein>
    <submittedName>
        <fullName evidence="2">Uncharacterized protein</fullName>
    </submittedName>
</protein>
<organism evidence="2 3">
    <name type="scientific">Gossypium anomalum</name>
    <dbReference type="NCBI Taxonomy" id="47600"/>
    <lineage>
        <taxon>Eukaryota</taxon>
        <taxon>Viridiplantae</taxon>
        <taxon>Streptophyta</taxon>
        <taxon>Embryophyta</taxon>
        <taxon>Tracheophyta</taxon>
        <taxon>Spermatophyta</taxon>
        <taxon>Magnoliopsida</taxon>
        <taxon>eudicotyledons</taxon>
        <taxon>Gunneridae</taxon>
        <taxon>Pentapetalae</taxon>
        <taxon>rosids</taxon>
        <taxon>malvids</taxon>
        <taxon>Malvales</taxon>
        <taxon>Malvaceae</taxon>
        <taxon>Malvoideae</taxon>
        <taxon>Gossypium</taxon>
    </lineage>
</organism>
<sequence length="130" mass="14853">MKTAQNHAFNFSYLLFILQLVTNAYKYTPTLPSKSHIHESSSIWLILLSLPHIIIIIYIAMRCLHLFLVITVAFFLVRAHHCESSRVLNEDNAALKSFERKLSHSHLLDTMDALTFLTLVAHLAPAREPS</sequence>
<dbReference type="EMBL" id="JAHUZN010000008">
    <property type="protein sequence ID" value="KAG8485478.1"/>
    <property type="molecule type" value="Genomic_DNA"/>
</dbReference>
<gene>
    <name evidence="2" type="ORF">CXB51_021411</name>
</gene>
<evidence type="ECO:0000256" key="1">
    <source>
        <dbReference type="SAM" id="Phobius"/>
    </source>
</evidence>
<dbReference type="Proteomes" id="UP000701853">
    <property type="component" value="Chromosome 8"/>
</dbReference>
<name>A0A8J5YAN9_9ROSI</name>
<evidence type="ECO:0000313" key="3">
    <source>
        <dbReference type="Proteomes" id="UP000701853"/>
    </source>
</evidence>
<keyword evidence="1" id="KW-0472">Membrane</keyword>
<comment type="caution">
    <text evidence="2">The sequence shown here is derived from an EMBL/GenBank/DDBJ whole genome shotgun (WGS) entry which is preliminary data.</text>
</comment>
<keyword evidence="1" id="KW-1133">Transmembrane helix</keyword>
<keyword evidence="3" id="KW-1185">Reference proteome</keyword>
<dbReference type="OrthoDB" id="974579at2759"/>
<feature type="transmembrane region" description="Helical" evidence="1">
    <location>
        <begin position="7"/>
        <end position="25"/>
    </location>
</feature>